<dbReference type="AlphaFoldDB" id="A0A015IAB6"/>
<dbReference type="HOGENOM" id="CLU_521891_0_0_1"/>
<dbReference type="PANTHER" id="PTHR41317:SF1">
    <property type="entry name" value="PD-(D_E)XK NUCLEASE FAMILY TRANSPOSASE"/>
    <property type="match status" value="1"/>
</dbReference>
<comment type="caution">
    <text evidence="1">The sequence shown here is derived from an EMBL/GenBank/DDBJ whole genome shotgun (WGS) entry which is preliminary data.</text>
</comment>
<keyword evidence="2" id="KW-1185">Reference proteome</keyword>
<dbReference type="EMBL" id="JEMT01029800">
    <property type="protein sequence ID" value="EXX50750.1"/>
    <property type="molecule type" value="Genomic_DNA"/>
</dbReference>
<evidence type="ECO:0000313" key="2">
    <source>
        <dbReference type="Proteomes" id="UP000022910"/>
    </source>
</evidence>
<evidence type="ECO:0000313" key="1">
    <source>
        <dbReference type="EMBL" id="EXX50750.1"/>
    </source>
</evidence>
<sequence length="522" mass="61971">MFVYRRFFNPNNDVAFRKIFAIEQNKPLLLSFLNSILRRKGNNIIEEVKLLPQNSTKSILNVSCYDKSGYRYIVEMQNKRFSIFIQRLEHYISHSTYSNQLQNVDYLELKPKILLTILNHKIFPKEIKYISYYSNCEEKTNKCFLPNISYAFIELPKFDKCNKQLKTPEDYWIYLLKEAGNKNELPKNAPNEIQAAYKILEIYNWNLADVKNYENTMMAILDRNDEIITAIEEGREEDIDEIQHYLMEPLISHINKVNENSEKQILSAENDELANDDDNIYSDSSDPSEFRVSDSFNDWNMVQDRVNMYVKHHSFVVSKYRLDLNTIDKSIVQRRIFKYWKFGVNKPKKQTGEIRLTKFVNIHNHQCDTKTIELALRNFRLSQSILDKIEHYTLNGQLIADQQYDLLLKEFSQHRICNKNLYNAINKFRGVQTHDEFDASTLFSYLLRQHDNDPNFVVISRLESQSNELTGLFWITNQQHNKLWLQFHDVVIHDNTAKTNYYEMALSLFVGVDRDFKTRILA</sequence>
<dbReference type="Pfam" id="PF12784">
    <property type="entry name" value="PDDEXK_2"/>
    <property type="match status" value="1"/>
</dbReference>
<organism evidence="1 2">
    <name type="scientific">Rhizophagus irregularis (strain DAOM 197198w)</name>
    <name type="common">Glomus intraradices</name>
    <dbReference type="NCBI Taxonomy" id="1432141"/>
    <lineage>
        <taxon>Eukaryota</taxon>
        <taxon>Fungi</taxon>
        <taxon>Fungi incertae sedis</taxon>
        <taxon>Mucoromycota</taxon>
        <taxon>Glomeromycotina</taxon>
        <taxon>Glomeromycetes</taxon>
        <taxon>Glomerales</taxon>
        <taxon>Glomeraceae</taxon>
        <taxon>Rhizophagus</taxon>
    </lineage>
</organism>
<protein>
    <submittedName>
        <fullName evidence="1">Uncharacterized protein</fullName>
    </submittedName>
</protein>
<reference evidence="1 2" key="1">
    <citation type="submission" date="2014-02" db="EMBL/GenBank/DDBJ databases">
        <title>Single nucleus genome sequencing reveals high similarity among nuclei of an endomycorrhizal fungus.</title>
        <authorList>
            <person name="Lin K."/>
            <person name="Geurts R."/>
            <person name="Zhang Z."/>
            <person name="Limpens E."/>
            <person name="Saunders D.G."/>
            <person name="Mu D."/>
            <person name="Pang E."/>
            <person name="Cao H."/>
            <person name="Cha H."/>
            <person name="Lin T."/>
            <person name="Zhou Q."/>
            <person name="Shang Y."/>
            <person name="Li Y."/>
            <person name="Ivanov S."/>
            <person name="Sharma T."/>
            <person name="Velzen R.V."/>
            <person name="Ruijter N.D."/>
            <person name="Aanen D.K."/>
            <person name="Win J."/>
            <person name="Kamoun S."/>
            <person name="Bisseling T."/>
            <person name="Huang S."/>
        </authorList>
    </citation>
    <scope>NUCLEOTIDE SEQUENCE [LARGE SCALE GENOMIC DNA]</scope>
    <source>
        <strain evidence="2">DAOM197198w</strain>
    </source>
</reference>
<name>A0A015IAB6_RHIIW</name>
<dbReference type="InterPro" id="IPR010106">
    <property type="entry name" value="RpnA"/>
</dbReference>
<dbReference type="OrthoDB" id="2398125at2759"/>
<dbReference type="PANTHER" id="PTHR41317">
    <property type="entry name" value="PD-(D_E)XK NUCLEASE FAMILY TRANSPOSASE"/>
    <property type="match status" value="1"/>
</dbReference>
<proteinExistence type="predicted"/>
<dbReference type="Proteomes" id="UP000022910">
    <property type="component" value="Unassembled WGS sequence"/>
</dbReference>
<gene>
    <name evidence="1" type="ORF">RirG_267770</name>
</gene>
<dbReference type="NCBIfam" id="TIGR01784">
    <property type="entry name" value="T_den_put_tspse"/>
    <property type="match status" value="1"/>
</dbReference>
<accession>A0A015IAB6</accession>